<evidence type="ECO:0000256" key="6">
    <source>
        <dbReference type="SAM" id="Phobius"/>
    </source>
</evidence>
<comment type="subcellular location">
    <subcellularLocation>
        <location evidence="1">Secreted</location>
    </subcellularLocation>
</comment>
<name>A0A2M6KA74_9BACT</name>
<keyword evidence="6" id="KW-1133">Transmembrane helix</keyword>
<keyword evidence="6" id="KW-0812">Transmembrane</keyword>
<evidence type="ECO:0000256" key="1">
    <source>
        <dbReference type="ARBA" id="ARBA00004613"/>
    </source>
</evidence>
<keyword evidence="4" id="KW-0106">Calcium</keyword>
<evidence type="ECO:0000313" key="8">
    <source>
        <dbReference type="Proteomes" id="UP000230869"/>
    </source>
</evidence>
<evidence type="ECO:0000256" key="4">
    <source>
        <dbReference type="ARBA" id="ARBA00022837"/>
    </source>
</evidence>
<evidence type="ECO:0000313" key="7">
    <source>
        <dbReference type="EMBL" id="PIR13916.1"/>
    </source>
</evidence>
<organism evidence="7 8">
    <name type="scientific">Candidatus Falkowbacteria bacterium CG11_big_fil_rev_8_21_14_0_20_39_10</name>
    <dbReference type="NCBI Taxonomy" id="1974570"/>
    <lineage>
        <taxon>Bacteria</taxon>
        <taxon>Candidatus Falkowiibacteriota</taxon>
    </lineage>
</organism>
<dbReference type="PANTHER" id="PTHR37467:SF1">
    <property type="entry name" value="EXPORTED CALCIUM-BINDING GLYCOPROTEIN"/>
    <property type="match status" value="1"/>
</dbReference>
<comment type="caution">
    <text evidence="7">The sequence shown here is derived from an EMBL/GenBank/DDBJ whole genome shotgun (WGS) entry which is preliminary data.</text>
</comment>
<accession>A0A2M6KA74</accession>
<feature type="transmembrane region" description="Helical" evidence="6">
    <location>
        <begin position="36"/>
        <end position="54"/>
    </location>
</feature>
<gene>
    <name evidence="7" type="ORF">COV49_00685</name>
</gene>
<evidence type="ECO:0000256" key="5">
    <source>
        <dbReference type="SAM" id="MobiDB-lite"/>
    </source>
</evidence>
<feature type="compositionally biased region" description="Basic and acidic residues" evidence="5">
    <location>
        <begin position="125"/>
        <end position="137"/>
    </location>
</feature>
<feature type="region of interest" description="Disordered" evidence="5">
    <location>
        <begin position="114"/>
        <end position="141"/>
    </location>
</feature>
<protein>
    <submittedName>
        <fullName evidence="7">Uncharacterized protein</fullName>
    </submittedName>
</protein>
<dbReference type="PANTHER" id="PTHR37467">
    <property type="entry name" value="EXPORTED CALCIUM-BINDING GLYCOPROTEIN-RELATED"/>
    <property type="match status" value="1"/>
</dbReference>
<sequence>MEEDYQNLPSENNSEDNFQDNHPSPPPQPLTRNQKIAVGGLAVFAVLVVGMWMAQFKENIGKPFTKIADNANMESQTSAACTGPDCQAQSEAALRAQDTDGDGLSDYDELNIYNTSPYLEDSDSDGFKDKEEIDNGKDPNCPVGRDCYASGLVNEGAEEEAPAQQQGSLNTILDQLGYGQTAAPADGTTPSEDELKALVGSQMDAATLRLLLIENGMDEQTLSQISDQDLMAAFSEVLKE</sequence>
<evidence type="ECO:0000256" key="2">
    <source>
        <dbReference type="ARBA" id="ARBA00022525"/>
    </source>
</evidence>
<evidence type="ECO:0000256" key="3">
    <source>
        <dbReference type="ARBA" id="ARBA00022729"/>
    </source>
</evidence>
<dbReference type="InterPro" id="IPR059100">
    <property type="entry name" value="TSP3_bac"/>
</dbReference>
<keyword evidence="6" id="KW-0472">Membrane</keyword>
<keyword evidence="2" id="KW-0964">Secreted</keyword>
<dbReference type="EMBL" id="PCWW01000011">
    <property type="protein sequence ID" value="PIR13916.1"/>
    <property type="molecule type" value="Genomic_DNA"/>
</dbReference>
<dbReference type="InterPro" id="IPR053180">
    <property type="entry name" value="Ca-binding_acidic-repeat"/>
</dbReference>
<dbReference type="Proteomes" id="UP000230869">
    <property type="component" value="Unassembled WGS sequence"/>
</dbReference>
<reference evidence="7 8" key="1">
    <citation type="submission" date="2017-09" db="EMBL/GenBank/DDBJ databases">
        <title>Depth-based differentiation of microbial function through sediment-hosted aquifers and enrichment of novel symbionts in the deep terrestrial subsurface.</title>
        <authorList>
            <person name="Probst A.J."/>
            <person name="Ladd B."/>
            <person name="Jarett J.K."/>
            <person name="Geller-Mcgrath D.E."/>
            <person name="Sieber C.M."/>
            <person name="Emerson J.B."/>
            <person name="Anantharaman K."/>
            <person name="Thomas B.C."/>
            <person name="Malmstrom R."/>
            <person name="Stieglmeier M."/>
            <person name="Klingl A."/>
            <person name="Woyke T."/>
            <person name="Ryan C.M."/>
            <person name="Banfield J.F."/>
        </authorList>
    </citation>
    <scope>NUCLEOTIDE SEQUENCE [LARGE SCALE GENOMIC DNA]</scope>
    <source>
        <strain evidence="7">CG11_big_fil_rev_8_21_14_0_20_39_10</strain>
    </source>
</reference>
<dbReference type="AlphaFoldDB" id="A0A2M6KA74"/>
<keyword evidence="3" id="KW-0732">Signal</keyword>
<dbReference type="Pfam" id="PF18884">
    <property type="entry name" value="TSP3_bac"/>
    <property type="match status" value="2"/>
</dbReference>
<proteinExistence type="predicted"/>
<feature type="region of interest" description="Disordered" evidence="5">
    <location>
        <begin position="1"/>
        <end position="32"/>
    </location>
</feature>